<dbReference type="Proteomes" id="UP000295247">
    <property type="component" value="Unassembled WGS sequence"/>
</dbReference>
<keyword evidence="6 8" id="KW-0862">Zinc</keyword>
<dbReference type="SUPFAM" id="SSF48452">
    <property type="entry name" value="TPR-like"/>
    <property type="match status" value="1"/>
</dbReference>
<sequence length="492" mass="54419" precursor="true">MCRLPRLRRLLASALLPALLGAGAVQAQHFELPDLSSSADAVMTQGAETRLGKAFMQHVRERLAVLDDPLLASYIESLGRSLVLADPDAEGRRFTFFLIDEPVVNAFAGPGGYIGVYAGLVLAAQTESELAAVIAHEIAHVTQRHLMRGVEDQSRLSVPATALLVAAAILGAQVSSDAGMAAIVGIQAAAIQHQINFTRENEKEADRIGISTLVRAGHDPYAMAGFFERLSRAGQIHDSAAPEFLRTHPVTSNRIAEALQRAERFGARQRPDSLRFHLTRARLRERAYDRAEQAVAHFGATLREGRYRNALAERYGYALALLRARDYGGAERELARLLAAQPSQPEFVVLEAELAQRRGRSDEALSILTQSLALSPNDWVLGTVRARLLLEQGRARQALDALEDLARLRPDDVMLYDLLEQAALKSGNRAATHRYRAERLYLLGDLEPAIRQLEIALRQRDIPYHDAAQIQARLDALREEERDRRERDDPLG</sequence>
<comment type="similarity">
    <text evidence="8">Belongs to the peptidase M48 family. BepA subfamily.</text>
</comment>
<keyword evidence="3 8" id="KW-0732">Signal</keyword>
<dbReference type="InterPro" id="IPR011990">
    <property type="entry name" value="TPR-like_helical_dom_sf"/>
</dbReference>
<keyword evidence="2 8" id="KW-0479">Metal-binding</keyword>
<feature type="signal peptide" evidence="8">
    <location>
        <begin position="1"/>
        <end position="27"/>
    </location>
</feature>
<evidence type="ECO:0000256" key="5">
    <source>
        <dbReference type="ARBA" id="ARBA00022801"/>
    </source>
</evidence>
<comment type="subcellular location">
    <subcellularLocation>
        <location evidence="8">Periplasm</location>
    </subcellularLocation>
</comment>
<gene>
    <name evidence="10" type="ORF">EDC29_102201</name>
</gene>
<dbReference type="EC" id="3.4.-.-" evidence="8"/>
<comment type="cofactor">
    <cofactor evidence="8">
        <name>Zn(2+)</name>
        <dbReference type="ChEBI" id="CHEBI:29105"/>
    </cofactor>
    <text evidence="8">Binds 1 zinc ion per subunit.</text>
</comment>
<keyword evidence="7 8" id="KW-0482">Metalloprotease</keyword>
<dbReference type="PANTHER" id="PTHR22726">
    <property type="entry name" value="METALLOENDOPEPTIDASE OMA1"/>
    <property type="match status" value="1"/>
</dbReference>
<dbReference type="RefSeq" id="WP_123139926.1">
    <property type="nucleotide sequence ID" value="NZ_NRRH01000006.1"/>
</dbReference>
<evidence type="ECO:0000256" key="7">
    <source>
        <dbReference type="ARBA" id="ARBA00023049"/>
    </source>
</evidence>
<accession>A0A4R4AHT6</accession>
<comment type="function">
    <text evidence="8">Functions as both a chaperone and a metalloprotease. Maintains the integrity of the outer membrane by promoting either the assembly or the elimination of outer membrane proteins, depending on their folding state.</text>
</comment>
<keyword evidence="4 8" id="KW-0574">Periplasm</keyword>
<feature type="chain" id="PRO_5021052523" description="Putative beta-barrel assembly-enhancing protease" evidence="8">
    <location>
        <begin position="28"/>
        <end position="492"/>
    </location>
</feature>
<dbReference type="GO" id="GO:0051603">
    <property type="term" value="P:proteolysis involved in protein catabolic process"/>
    <property type="evidence" value="ECO:0007669"/>
    <property type="project" value="TreeGrafter"/>
</dbReference>
<dbReference type="AlphaFoldDB" id="A0A4R4AHT6"/>
<organism evidence="10 11">
    <name type="scientific">Marichromatium gracile</name>
    <name type="common">Chromatium gracile</name>
    <dbReference type="NCBI Taxonomy" id="1048"/>
    <lineage>
        <taxon>Bacteria</taxon>
        <taxon>Pseudomonadati</taxon>
        <taxon>Pseudomonadota</taxon>
        <taxon>Gammaproteobacteria</taxon>
        <taxon>Chromatiales</taxon>
        <taxon>Chromatiaceae</taxon>
        <taxon>Marichromatium</taxon>
    </lineage>
</organism>
<feature type="domain" description="Peptidase M48" evidence="9">
    <location>
        <begin position="73"/>
        <end position="261"/>
    </location>
</feature>
<reference evidence="10 11" key="1">
    <citation type="submission" date="2019-03" db="EMBL/GenBank/DDBJ databases">
        <title>Genomic Encyclopedia of Type Strains, Phase IV (KMG-IV): sequencing the most valuable type-strain genomes for metagenomic binning, comparative biology and taxonomic classification.</title>
        <authorList>
            <person name="Goeker M."/>
        </authorList>
    </citation>
    <scope>NUCLEOTIDE SEQUENCE [LARGE SCALE GENOMIC DNA]</scope>
    <source>
        <strain evidence="10 11">DSM 203</strain>
    </source>
</reference>
<dbReference type="EMBL" id="SMDC01000002">
    <property type="protein sequence ID" value="TCW38309.1"/>
    <property type="molecule type" value="Genomic_DNA"/>
</dbReference>
<dbReference type="GO" id="GO:0008270">
    <property type="term" value="F:zinc ion binding"/>
    <property type="evidence" value="ECO:0007669"/>
    <property type="project" value="UniProtKB-UniRule"/>
</dbReference>
<keyword evidence="1 8" id="KW-0645">Protease</keyword>
<dbReference type="GO" id="GO:0004222">
    <property type="term" value="F:metalloendopeptidase activity"/>
    <property type="evidence" value="ECO:0007669"/>
    <property type="project" value="InterPro"/>
</dbReference>
<evidence type="ECO:0000256" key="8">
    <source>
        <dbReference type="HAMAP-Rule" id="MF_00997"/>
    </source>
</evidence>
<evidence type="ECO:0000313" key="11">
    <source>
        <dbReference type="Proteomes" id="UP000295247"/>
    </source>
</evidence>
<proteinExistence type="inferred from homology"/>
<dbReference type="Pfam" id="PF01435">
    <property type="entry name" value="Peptidase_M48"/>
    <property type="match status" value="1"/>
</dbReference>
<dbReference type="HAMAP" id="MF_00997">
    <property type="entry name" value="Protease_BepA"/>
    <property type="match status" value="1"/>
</dbReference>
<protein>
    <recommendedName>
        <fullName evidence="8">Putative beta-barrel assembly-enhancing protease</fullName>
        <ecNumber evidence="8">3.4.-.-</ecNumber>
    </recommendedName>
</protein>
<name>A0A4R4AHT6_MARGR</name>
<dbReference type="InterPro" id="IPR051156">
    <property type="entry name" value="Mito/Outer_Membr_Metalloprot"/>
</dbReference>
<feature type="binding site" evidence="8">
    <location>
        <position position="136"/>
    </location>
    <ligand>
        <name>Zn(2+)</name>
        <dbReference type="ChEBI" id="CHEBI:29105"/>
        <note>catalytic</note>
    </ligand>
</feature>
<evidence type="ECO:0000313" key="10">
    <source>
        <dbReference type="EMBL" id="TCW38309.1"/>
    </source>
</evidence>
<dbReference type="GO" id="GO:0042597">
    <property type="term" value="C:periplasmic space"/>
    <property type="evidence" value="ECO:0007669"/>
    <property type="project" value="UniProtKB-SubCell"/>
</dbReference>
<dbReference type="Pfam" id="PF14559">
    <property type="entry name" value="TPR_19"/>
    <property type="match status" value="1"/>
</dbReference>
<dbReference type="InterPro" id="IPR001915">
    <property type="entry name" value="Peptidase_M48"/>
</dbReference>
<evidence type="ECO:0000256" key="2">
    <source>
        <dbReference type="ARBA" id="ARBA00022723"/>
    </source>
</evidence>
<feature type="binding site" evidence="8">
    <location>
        <position position="140"/>
    </location>
    <ligand>
        <name>Zn(2+)</name>
        <dbReference type="ChEBI" id="CHEBI:29105"/>
        <note>catalytic</note>
    </ligand>
</feature>
<feature type="active site" evidence="8">
    <location>
        <position position="137"/>
    </location>
</feature>
<feature type="binding site" evidence="8">
    <location>
        <position position="202"/>
    </location>
    <ligand>
        <name>Zn(2+)</name>
        <dbReference type="ChEBI" id="CHEBI:29105"/>
        <note>catalytic</note>
    </ligand>
</feature>
<dbReference type="Gene3D" id="3.30.2010.10">
    <property type="entry name" value="Metalloproteases ('zincins'), catalytic domain"/>
    <property type="match status" value="1"/>
</dbReference>
<comment type="caution">
    <text evidence="10">The sequence shown here is derived from an EMBL/GenBank/DDBJ whole genome shotgun (WGS) entry which is preliminary data.</text>
</comment>
<dbReference type="Gene3D" id="1.25.40.10">
    <property type="entry name" value="Tetratricopeptide repeat domain"/>
    <property type="match status" value="1"/>
</dbReference>
<evidence type="ECO:0000256" key="4">
    <source>
        <dbReference type="ARBA" id="ARBA00022764"/>
    </source>
</evidence>
<feature type="active site" description="Proton donor" evidence="8">
    <location>
        <position position="206"/>
    </location>
</feature>
<evidence type="ECO:0000259" key="9">
    <source>
        <dbReference type="Pfam" id="PF01435"/>
    </source>
</evidence>
<keyword evidence="5 8" id="KW-0378">Hydrolase</keyword>
<evidence type="ECO:0000256" key="1">
    <source>
        <dbReference type="ARBA" id="ARBA00022670"/>
    </source>
</evidence>
<evidence type="ECO:0000256" key="6">
    <source>
        <dbReference type="ARBA" id="ARBA00022833"/>
    </source>
</evidence>
<dbReference type="GO" id="GO:0016020">
    <property type="term" value="C:membrane"/>
    <property type="evidence" value="ECO:0007669"/>
    <property type="project" value="InterPro"/>
</dbReference>
<dbReference type="PANTHER" id="PTHR22726:SF1">
    <property type="entry name" value="METALLOENDOPEPTIDASE OMA1, MITOCHONDRIAL"/>
    <property type="match status" value="1"/>
</dbReference>
<evidence type="ECO:0000256" key="3">
    <source>
        <dbReference type="ARBA" id="ARBA00022729"/>
    </source>
</evidence>
<dbReference type="InterPro" id="IPR030873">
    <property type="entry name" value="Protease_BepA"/>
</dbReference>